<evidence type="ECO:0000256" key="1">
    <source>
        <dbReference type="SAM" id="Phobius"/>
    </source>
</evidence>
<sequence length="135" mass="16548">MNYMCIYKIYFINHFFSSRPLVLSWIFVKLIKKEEITLKIKTKWASDLKYILKLIFIYQPVTIVFKATYSFLKLIKNKQKNIFYSKTLYNLILATVMGFHLWFIDLVNRLENNIQDLNDTKLMHKKKFKYDFIYF</sequence>
<dbReference type="AlphaFoldDB" id="G9HRC0"/>
<keyword evidence="1" id="KW-0812">Transmembrane</keyword>
<keyword evidence="1" id="KW-0472">Membrane</keyword>
<organism evidence="2">
    <name type="scientific">Oxytricha trifallax</name>
    <dbReference type="NCBI Taxonomy" id="1172189"/>
    <lineage>
        <taxon>Eukaryota</taxon>
        <taxon>Sar</taxon>
        <taxon>Alveolata</taxon>
        <taxon>Ciliophora</taxon>
        <taxon>Intramacronucleata</taxon>
        <taxon>Spirotrichea</taxon>
        <taxon>Stichotrichia</taxon>
        <taxon>Sporadotrichida</taxon>
        <taxon>Oxytrichidae</taxon>
        <taxon>Oxytrichinae</taxon>
        <taxon>Oxytricha</taxon>
    </lineage>
</organism>
<protein>
    <submittedName>
        <fullName evidence="2">Uncharacterized protein</fullName>
    </submittedName>
</protein>
<keyword evidence="2" id="KW-0496">Mitochondrion</keyword>
<feature type="transmembrane region" description="Helical" evidence="1">
    <location>
        <begin position="87"/>
        <end position="104"/>
    </location>
</feature>
<gene>
    <name evidence="2" type="primary">orf517</name>
</gene>
<geneLocation type="mitochondrion" evidence="2"/>
<proteinExistence type="predicted"/>
<evidence type="ECO:0000313" key="2">
    <source>
        <dbReference type="EMBL" id="AEV66632.1"/>
    </source>
</evidence>
<feature type="transmembrane region" description="Helical" evidence="1">
    <location>
        <begin position="51"/>
        <end position="75"/>
    </location>
</feature>
<reference evidence="2" key="1">
    <citation type="journal article" date="2012" name="Genome Biol. Evol.">
        <title>The Oxytricha trifallax Mitochondrial Genome.</title>
        <authorList>
            <person name="Swart E.C."/>
            <person name="Nowacki M."/>
            <person name="Shum J."/>
            <person name="Stiles H."/>
            <person name="Higgins B.P."/>
            <person name="Doak T.G."/>
            <person name="Schotanus K."/>
            <person name="Magrini V.J."/>
            <person name="Minx P."/>
            <person name="Mardis E.R."/>
            <person name="Landweber L.F."/>
        </authorList>
    </citation>
    <scope>NUCLEOTIDE SEQUENCE</scope>
</reference>
<dbReference type="EMBL" id="JN383843">
    <property type="protein sequence ID" value="AEV66632.1"/>
    <property type="molecule type" value="Genomic_DNA"/>
</dbReference>
<name>G9HRC0_9SPIT</name>
<accession>G9HRC0</accession>
<keyword evidence="1" id="KW-1133">Transmembrane helix</keyword>